<evidence type="ECO:0000313" key="2">
    <source>
        <dbReference type="Proteomes" id="UP000324241"/>
    </source>
</evidence>
<sequence length="130" mass="15001">MCSREREVHELVAGKTPAEAEEPAKDFKSITSQLKRLDERFYREEYELVIASNVRTIYFATHEEIPLIAALELHATSVLHDTPVNLKALLKPLGRLFLQEFSPEVKSMAYVMLSNLTQVLQLRTIQNFQR</sequence>
<gene>
    <name evidence="1" type="ORF">ATNIH1004_006389</name>
</gene>
<dbReference type="Gene3D" id="3.40.50.150">
    <property type="entry name" value="Vaccinia Virus protein VP39"/>
    <property type="match status" value="1"/>
</dbReference>
<reference evidence="1 2" key="1">
    <citation type="submission" date="2019-08" db="EMBL/GenBank/DDBJ databases">
        <title>The genome sequence of a newly discovered highly antifungal drug resistant Aspergillus species, Aspergillus tanneri NIH 1004.</title>
        <authorList>
            <person name="Mounaud S."/>
            <person name="Singh I."/>
            <person name="Joardar V."/>
            <person name="Pakala S."/>
            <person name="Pakala S."/>
            <person name="Venepally P."/>
            <person name="Chung J.K."/>
            <person name="Losada L."/>
            <person name="Nierman W.C."/>
        </authorList>
    </citation>
    <scope>NUCLEOTIDE SEQUENCE [LARGE SCALE GENOMIC DNA]</scope>
    <source>
        <strain evidence="1 2">NIH1004</strain>
    </source>
</reference>
<dbReference type="Proteomes" id="UP000324241">
    <property type="component" value="Unassembled WGS sequence"/>
</dbReference>
<dbReference type="InterPro" id="IPR029063">
    <property type="entry name" value="SAM-dependent_MTases_sf"/>
</dbReference>
<protein>
    <submittedName>
        <fullName evidence="1">Uncharacterized protein</fullName>
    </submittedName>
</protein>
<dbReference type="EMBL" id="QUQM01000004">
    <property type="protein sequence ID" value="KAA8647695.1"/>
    <property type="molecule type" value="Genomic_DNA"/>
</dbReference>
<proteinExistence type="predicted"/>
<organism evidence="1 2">
    <name type="scientific">Aspergillus tanneri</name>
    <dbReference type="NCBI Taxonomy" id="1220188"/>
    <lineage>
        <taxon>Eukaryota</taxon>
        <taxon>Fungi</taxon>
        <taxon>Dikarya</taxon>
        <taxon>Ascomycota</taxon>
        <taxon>Pezizomycotina</taxon>
        <taxon>Eurotiomycetes</taxon>
        <taxon>Eurotiomycetidae</taxon>
        <taxon>Eurotiales</taxon>
        <taxon>Aspergillaceae</taxon>
        <taxon>Aspergillus</taxon>
        <taxon>Aspergillus subgen. Circumdati</taxon>
    </lineage>
</organism>
<dbReference type="VEuPathDB" id="FungiDB:EYZ11_005763"/>
<evidence type="ECO:0000313" key="1">
    <source>
        <dbReference type="EMBL" id="KAA8647695.1"/>
    </source>
</evidence>
<accession>A0A5M9ML08</accession>
<comment type="caution">
    <text evidence="1">The sequence shown here is derived from an EMBL/GenBank/DDBJ whole genome shotgun (WGS) entry which is preliminary data.</text>
</comment>
<dbReference type="GeneID" id="54329091"/>
<name>A0A5M9ML08_9EURO</name>
<dbReference type="RefSeq" id="XP_033427056.1">
    <property type="nucleotide sequence ID" value="XM_033571024.1"/>
</dbReference>
<dbReference type="AlphaFoldDB" id="A0A5M9ML08"/>